<organism evidence="1 2">
    <name type="scientific">Fibrisoma limi BUZ 3</name>
    <dbReference type="NCBI Taxonomy" id="1185876"/>
    <lineage>
        <taxon>Bacteria</taxon>
        <taxon>Pseudomonadati</taxon>
        <taxon>Bacteroidota</taxon>
        <taxon>Cytophagia</taxon>
        <taxon>Cytophagales</taxon>
        <taxon>Spirosomataceae</taxon>
        <taxon>Fibrisoma</taxon>
    </lineage>
</organism>
<keyword evidence="2" id="KW-1185">Reference proteome</keyword>
<comment type="caution">
    <text evidence="1">The sequence shown here is derived from an EMBL/GenBank/DDBJ whole genome shotgun (WGS) entry which is preliminary data.</text>
</comment>
<dbReference type="EMBL" id="CAIT01000007">
    <property type="protein sequence ID" value="CCH54495.1"/>
    <property type="molecule type" value="Genomic_DNA"/>
</dbReference>
<name>I2GKR9_9BACT</name>
<protein>
    <submittedName>
        <fullName evidence="1">Uncharacterized protein</fullName>
    </submittedName>
</protein>
<evidence type="ECO:0000313" key="2">
    <source>
        <dbReference type="Proteomes" id="UP000009309"/>
    </source>
</evidence>
<dbReference type="eggNOG" id="COG2755">
    <property type="taxonomic scope" value="Bacteria"/>
</dbReference>
<dbReference type="Proteomes" id="UP000009309">
    <property type="component" value="Unassembled WGS sequence"/>
</dbReference>
<gene>
    <name evidence="1" type="ORF">BN8_03671</name>
</gene>
<sequence length="941" mass="103731">MALPGFAQKKAPQRLARRDPATGQIQYYLLASVPQNTYTVPTGKKQFERDASAGGFNLIVEDNGIVIPAGTVPPLVKPQPPTGTNGLLSAQFTYNVANKQLSIEGAPAPGQTLQLKFEPLSGTLTGIQSNQGQALNAGDYYPAGTLTGQGEYTQEWSLFNMPQVAIRITWRRVSDGATHSYVFGPVQATRQLLFTRSSGSDPPPTLTYNYQRGYFLGNSFFSHGASTAINWYQNNGMAASGPDKDAPARIAAHLRANGSPSFDYRASGYGSILEQQYANPSSINYAGITAEVTEKFGSQKVDFIAVRVGENIPPGYNQTAFNQTFDQAIAAIPKTDNCKIVVSDGVWLGHDEGHAMLQSWANARSYPFASEASIRETLVNGNRFSPYYAYQYTDPGVQRHFNDEGHQQIANLIIAKIPSGSNGGNNGGGNPTTPVSDAEFDQFAQMADTPWDEYDNRLFGNGAAGTNGRHPKVAIGEKDVLDNGTVRFEVWKLFGGAVAHMSLGSSRDNMLNLYDLGRGAYMSLYGHPQPLFPYKGNTWKNGGWTGMSHNPIQGGDSFDYPCTMLKHVKANGKIYTKVILQQWAFHNQPTDVVLEQITSLASNNAVEVKIRWTQNRTDEYANISEPTAQQQEYPCFMVNGDDCRVAYALGGEPFNANNDVRVLRPIENLNVGWEQTPMYISEPWQAVEYKPGQWGGLVAPGFYRATQSAYLRPSDGGKNEFSDPIVYTADVRSLHLDKNGSQKHTYYLVAGNNYDVVRNFAASLPRETKPDWTFNTAKGRNGWWYKQCEDEREPFPSDGWKITTARGLQSDQTNAAVSKLFSPAIGYKTSDFNTVYIRYKYSGPSSQLRLSWIRNGEKEGPLDPQKPLQEANRWPRGWRGGGSTRLFSVINDGQWHTATINLSGGDWSGVVQEFQLEGFSGTPQSPDQFTMMYFGANNPGN</sequence>
<proteinExistence type="predicted"/>
<dbReference type="AlphaFoldDB" id="I2GKR9"/>
<reference evidence="1 2" key="1">
    <citation type="journal article" date="2012" name="J. Bacteriol.">
        <title>Genome Sequence of the Filamentous Bacterium Fibrisoma limi BUZ 3T.</title>
        <authorList>
            <person name="Filippini M."/>
            <person name="Qi W."/>
            <person name="Jaenicke S."/>
            <person name="Goesmann A."/>
            <person name="Smits T.H."/>
            <person name="Bagheri H.C."/>
        </authorList>
    </citation>
    <scope>NUCLEOTIDE SEQUENCE [LARGE SCALE GENOMIC DNA]</scope>
    <source>
        <strain evidence="2">BUZ 3T</strain>
    </source>
</reference>
<accession>I2GKR9</accession>
<evidence type="ECO:0000313" key="1">
    <source>
        <dbReference type="EMBL" id="CCH54495.1"/>
    </source>
</evidence>
<dbReference type="STRING" id="1185876.BN8_03671"/>